<keyword evidence="6" id="KW-0507">mRNA processing</keyword>
<proteinExistence type="inferred from homology"/>
<dbReference type="EMBL" id="OX365925">
    <property type="protein sequence ID" value="CAI4049810.1"/>
    <property type="molecule type" value="Genomic_DNA"/>
</dbReference>
<evidence type="ECO:0000256" key="8">
    <source>
        <dbReference type="ARBA" id="ARBA00023242"/>
    </source>
</evidence>
<evidence type="ECO:0000256" key="6">
    <source>
        <dbReference type="ARBA" id="ARBA00022664"/>
    </source>
</evidence>
<organism evidence="11 12">
    <name type="scientific">Saccharomyces uvarum</name>
    <name type="common">Yeast</name>
    <name type="synonym">Saccharomyces bayanus var. uvarum</name>
    <dbReference type="NCBI Taxonomy" id="230603"/>
    <lineage>
        <taxon>Eukaryota</taxon>
        <taxon>Fungi</taxon>
        <taxon>Dikarya</taxon>
        <taxon>Ascomycota</taxon>
        <taxon>Saccharomycotina</taxon>
        <taxon>Saccharomycetes</taxon>
        <taxon>Saccharomycetales</taxon>
        <taxon>Saccharomycetaceae</taxon>
        <taxon>Saccharomyces</taxon>
    </lineage>
</organism>
<dbReference type="CDD" id="cd02646">
    <property type="entry name" value="R3H_G-patch"/>
    <property type="match status" value="1"/>
</dbReference>
<dbReference type="AlphaFoldDB" id="A0AA35J7T5"/>
<evidence type="ECO:0000313" key="12">
    <source>
        <dbReference type="Proteomes" id="UP001162090"/>
    </source>
</evidence>
<keyword evidence="8" id="KW-0539">Nucleus</keyword>
<evidence type="ECO:0000256" key="7">
    <source>
        <dbReference type="ARBA" id="ARBA00023187"/>
    </source>
</evidence>
<reference evidence="11" key="1">
    <citation type="submission" date="2022-10" db="EMBL/GenBank/DDBJ databases">
        <authorList>
            <person name="Byrne P K."/>
        </authorList>
    </citation>
    <scope>NUCLEOTIDE SEQUENCE</scope>
    <source>
        <strain evidence="11">CBS7001</strain>
    </source>
</reference>
<accession>A0AA35J7T5</accession>
<evidence type="ECO:0000313" key="11">
    <source>
        <dbReference type="EMBL" id="CAI4049810.1"/>
    </source>
</evidence>
<protein>
    <recommendedName>
        <fullName evidence="4">Protein SQS1</fullName>
    </recommendedName>
</protein>
<dbReference type="GO" id="GO:0003676">
    <property type="term" value="F:nucleic acid binding"/>
    <property type="evidence" value="ECO:0007669"/>
    <property type="project" value="InterPro"/>
</dbReference>
<evidence type="ECO:0000256" key="3">
    <source>
        <dbReference type="ARBA" id="ARBA00010306"/>
    </source>
</evidence>
<feature type="domain" description="G-patch" evidence="10">
    <location>
        <begin position="718"/>
        <end position="765"/>
    </location>
</feature>
<feature type="region of interest" description="Disordered" evidence="9">
    <location>
        <begin position="464"/>
        <end position="487"/>
    </location>
</feature>
<dbReference type="GO" id="GO:0005634">
    <property type="term" value="C:nucleus"/>
    <property type="evidence" value="ECO:0007669"/>
    <property type="project" value="UniProtKB-SubCell"/>
</dbReference>
<keyword evidence="7" id="KW-0508">mRNA splicing</keyword>
<dbReference type="SMART" id="SM00443">
    <property type="entry name" value="G_patch"/>
    <property type="match status" value="1"/>
</dbReference>
<feature type="region of interest" description="Disordered" evidence="9">
    <location>
        <begin position="94"/>
        <end position="115"/>
    </location>
</feature>
<dbReference type="Proteomes" id="UP001162090">
    <property type="component" value="Chromosome 14"/>
</dbReference>
<evidence type="ECO:0000256" key="9">
    <source>
        <dbReference type="SAM" id="MobiDB-lite"/>
    </source>
</evidence>
<dbReference type="GO" id="GO:0006397">
    <property type="term" value="P:mRNA processing"/>
    <property type="evidence" value="ECO:0007669"/>
    <property type="project" value="UniProtKB-KW"/>
</dbReference>
<evidence type="ECO:0000256" key="4">
    <source>
        <dbReference type="ARBA" id="ARBA00018964"/>
    </source>
</evidence>
<dbReference type="PANTHER" id="PTHR14195">
    <property type="entry name" value="G PATCH DOMAIN CONTAINING PROTEIN 2"/>
    <property type="match status" value="1"/>
</dbReference>
<feature type="compositionally biased region" description="Low complexity" evidence="9">
    <location>
        <begin position="187"/>
        <end position="198"/>
    </location>
</feature>
<evidence type="ECO:0000259" key="10">
    <source>
        <dbReference type="SMART" id="SM00443"/>
    </source>
</evidence>
<name>A0AA35J7T5_SACUV</name>
<evidence type="ECO:0000256" key="1">
    <source>
        <dbReference type="ARBA" id="ARBA00004123"/>
    </source>
</evidence>
<dbReference type="GO" id="GO:0005737">
    <property type="term" value="C:cytoplasm"/>
    <property type="evidence" value="ECO:0007669"/>
    <property type="project" value="UniProtKB-SubCell"/>
</dbReference>
<feature type="region of interest" description="Disordered" evidence="9">
    <location>
        <begin position="177"/>
        <end position="198"/>
    </location>
</feature>
<feature type="compositionally biased region" description="Acidic residues" evidence="9">
    <location>
        <begin position="476"/>
        <end position="487"/>
    </location>
</feature>
<evidence type="ECO:0000256" key="5">
    <source>
        <dbReference type="ARBA" id="ARBA00022490"/>
    </source>
</evidence>
<comment type="similarity">
    <text evidence="3">Belongs to the SQS1 family.</text>
</comment>
<feature type="region of interest" description="Disordered" evidence="9">
    <location>
        <begin position="1"/>
        <end position="68"/>
    </location>
</feature>
<evidence type="ECO:0000256" key="2">
    <source>
        <dbReference type="ARBA" id="ARBA00004496"/>
    </source>
</evidence>
<feature type="compositionally biased region" description="Basic residues" evidence="9">
    <location>
        <begin position="1"/>
        <end position="17"/>
    </location>
</feature>
<dbReference type="InterPro" id="IPR051189">
    <property type="entry name" value="Splicing_assoc_domain"/>
</dbReference>
<dbReference type="Pfam" id="PF01585">
    <property type="entry name" value="G-patch"/>
    <property type="match status" value="1"/>
</dbReference>
<feature type="compositionally biased region" description="Polar residues" evidence="9">
    <location>
        <begin position="44"/>
        <end position="54"/>
    </location>
</feature>
<keyword evidence="5" id="KW-0963">Cytoplasm</keyword>
<sequence>MAKRHSHYQGSRGRHARGGSNSKRGGKGNAKGPSAGRNLRKKSVPTNNWHNSSVPLGGGDLADLGADFNPGRGLISSKTIEDYYFGRDAKSRSMRMGGMRPGHRNDSSNDLQGGKATFRKRPMEFVKAREVYDPSRDMIQKLQEKSLAAHNRDIADAETLIDEEAAEQVYTTQEVSNEYVESENDESPISPLSSSSLSSATSEIKDAELFFVDEEGQKRLDSNQIKRVRIEEVQKPKEIAVEFNPILTVGKVELNVAEGEENEDVGVDVPNRGSKTYHPFADYISGVMQGIENNDSSDDELAYEIETENSSDAQYERFDDSDVEDKSYFIDHHFNAPNDTSLLPSPSPQLTQDIKSLSINSTNASKNQADNVPLPVSDEVEFGFEEEDFVINTNDIVVTNIRMGGADNSYYLQCYRLLGDYDFHWIDQDLLADFIIDDLGLPEYRLSAYLNFVKNSLIPKVEPPEPTYSDIQISDSSDEEDRYEEDRYDEDIDSSIVYSDMEEGLDDLIAYTLKHDIDRSRTFESKSLETKGKGKKKKLLIDESLALDAETMITLQNKLSKRLENKAKKRKDKEEFIDKENKNSDDLFKKYPYGFHIQNIRDEFEFFLSRNKDRITFPPLDPHGNKTLMKFAKHYNMKTSKIGKANHTSVVVEKVKKTKWSTPSHNLIDQLLRQRPVFMRIDVKRPREEQAVFERTKTIRGKFQIKEGEIVGQDAPEIGNENIGRRMLEKLGWRSGEGLGIQGNKGISEPIFAKIKKSRSGLRHSDS</sequence>
<dbReference type="InterPro" id="IPR034082">
    <property type="entry name" value="R3H_G-patch"/>
</dbReference>
<comment type="subcellular location">
    <subcellularLocation>
        <location evidence="2">Cytoplasm</location>
    </subcellularLocation>
    <subcellularLocation>
        <location evidence="1">Nucleus</location>
    </subcellularLocation>
</comment>
<dbReference type="GO" id="GO:0008380">
    <property type="term" value="P:RNA splicing"/>
    <property type="evidence" value="ECO:0007669"/>
    <property type="project" value="UniProtKB-KW"/>
</dbReference>
<gene>
    <name evidence="11" type="primary">SUVC14G1050</name>
    <name evidence="11" type="ORF">SUVC_14G1050</name>
</gene>
<dbReference type="InterPro" id="IPR000467">
    <property type="entry name" value="G_patch_dom"/>
</dbReference>